<evidence type="ECO:0000313" key="2">
    <source>
        <dbReference type="Proteomes" id="UP000789920"/>
    </source>
</evidence>
<comment type="caution">
    <text evidence="1">The sequence shown here is derived from an EMBL/GenBank/DDBJ whole genome shotgun (WGS) entry which is preliminary data.</text>
</comment>
<feature type="non-terminal residue" evidence="1">
    <location>
        <position position="129"/>
    </location>
</feature>
<evidence type="ECO:0000313" key="1">
    <source>
        <dbReference type="EMBL" id="CAG8713437.1"/>
    </source>
</evidence>
<sequence length="129" mass="15601">MFMSMVLSSLLEEQQLLERRSRQRLEPNEIIQDEFEIIHAEVMRYYPDALKAGKLLKKSHFLKRNNERYFVFHDGTLMCFKDTISLKRIKVEKTFKVIKVDKYRFEIQTPSRTYKLQASCEEDQADWIM</sequence>
<keyword evidence="2" id="KW-1185">Reference proteome</keyword>
<name>A0ACA9PKW9_9GLOM</name>
<protein>
    <submittedName>
        <fullName evidence="1">35673_t:CDS:1</fullName>
    </submittedName>
</protein>
<organism evidence="1 2">
    <name type="scientific">Racocetra persica</name>
    <dbReference type="NCBI Taxonomy" id="160502"/>
    <lineage>
        <taxon>Eukaryota</taxon>
        <taxon>Fungi</taxon>
        <taxon>Fungi incertae sedis</taxon>
        <taxon>Mucoromycota</taxon>
        <taxon>Glomeromycotina</taxon>
        <taxon>Glomeromycetes</taxon>
        <taxon>Diversisporales</taxon>
        <taxon>Gigasporaceae</taxon>
        <taxon>Racocetra</taxon>
    </lineage>
</organism>
<dbReference type="Proteomes" id="UP000789920">
    <property type="component" value="Unassembled WGS sequence"/>
</dbReference>
<gene>
    <name evidence="1" type="ORF">RPERSI_LOCUS10710</name>
</gene>
<reference evidence="1" key="1">
    <citation type="submission" date="2021-06" db="EMBL/GenBank/DDBJ databases">
        <authorList>
            <person name="Kallberg Y."/>
            <person name="Tangrot J."/>
            <person name="Rosling A."/>
        </authorList>
    </citation>
    <scope>NUCLEOTIDE SEQUENCE</scope>
    <source>
        <strain evidence="1">MA461A</strain>
    </source>
</reference>
<dbReference type="EMBL" id="CAJVQC010021448">
    <property type="protein sequence ID" value="CAG8713437.1"/>
    <property type="molecule type" value="Genomic_DNA"/>
</dbReference>
<proteinExistence type="predicted"/>
<accession>A0ACA9PKW9</accession>